<organism evidence="1">
    <name type="scientific">marine metagenome</name>
    <dbReference type="NCBI Taxonomy" id="408172"/>
    <lineage>
        <taxon>unclassified sequences</taxon>
        <taxon>metagenomes</taxon>
        <taxon>ecological metagenomes</taxon>
    </lineage>
</organism>
<dbReference type="SUPFAM" id="SSF49464">
    <property type="entry name" value="Carboxypeptidase regulatory domain-like"/>
    <property type="match status" value="1"/>
</dbReference>
<dbReference type="InterPro" id="IPR008969">
    <property type="entry name" value="CarboxyPept-like_regulatory"/>
</dbReference>
<sequence>MRYLVITTLLSAYVYAETISGTIKDRKTGEPLPYANIVIQDTAIGTASDINGYYIIPSMGSGTYILKVMMIGYAISDNII</sequence>
<evidence type="ECO:0008006" key="2">
    <source>
        <dbReference type="Google" id="ProtNLM"/>
    </source>
</evidence>
<evidence type="ECO:0000313" key="1">
    <source>
        <dbReference type="EMBL" id="SVB17303.1"/>
    </source>
</evidence>
<feature type="non-terminal residue" evidence="1">
    <location>
        <position position="80"/>
    </location>
</feature>
<dbReference type="Pfam" id="PF13715">
    <property type="entry name" value="CarbopepD_reg_2"/>
    <property type="match status" value="1"/>
</dbReference>
<name>A0A382BW71_9ZZZZ</name>
<dbReference type="Gene3D" id="2.60.40.1120">
    <property type="entry name" value="Carboxypeptidase-like, regulatory domain"/>
    <property type="match status" value="1"/>
</dbReference>
<feature type="non-terminal residue" evidence="1">
    <location>
        <position position="1"/>
    </location>
</feature>
<proteinExistence type="predicted"/>
<protein>
    <recommendedName>
        <fullName evidence="2">TonB-dependent receptor plug domain-containing protein</fullName>
    </recommendedName>
</protein>
<reference evidence="1" key="1">
    <citation type="submission" date="2018-05" db="EMBL/GenBank/DDBJ databases">
        <authorList>
            <person name="Lanie J.A."/>
            <person name="Ng W.-L."/>
            <person name="Kazmierczak K.M."/>
            <person name="Andrzejewski T.M."/>
            <person name="Davidsen T.M."/>
            <person name="Wayne K.J."/>
            <person name="Tettelin H."/>
            <person name="Glass J.I."/>
            <person name="Rusch D."/>
            <person name="Podicherti R."/>
            <person name="Tsui H.-C.T."/>
            <person name="Winkler M.E."/>
        </authorList>
    </citation>
    <scope>NUCLEOTIDE SEQUENCE</scope>
</reference>
<gene>
    <name evidence="1" type="ORF">METZ01_LOCUS170157</name>
</gene>
<accession>A0A382BW71</accession>
<dbReference type="EMBL" id="UINC01031373">
    <property type="protein sequence ID" value="SVB17303.1"/>
    <property type="molecule type" value="Genomic_DNA"/>
</dbReference>
<dbReference type="AlphaFoldDB" id="A0A382BW71"/>